<comment type="caution">
    <text evidence="1">The sequence shown here is derived from an EMBL/GenBank/DDBJ whole genome shotgun (WGS) entry which is preliminary data.</text>
</comment>
<name>A0AAD4UMD9_OVIAM</name>
<reference evidence="1" key="1">
    <citation type="submission" date="2022-03" db="EMBL/GenBank/DDBJ databases">
        <title>Genomic analyses of argali, domestic sheep and their hybrids provide insights into chromosomal evolution, heterosis and genetic basis of agronomic traits.</title>
        <authorList>
            <person name="Li M."/>
        </authorList>
    </citation>
    <scope>NUCLEOTIDE SEQUENCE</scope>
    <source>
        <strain evidence="1">CAU-MHL-2022a</strain>
        <tissue evidence="1">Skin</tissue>
    </source>
</reference>
<protein>
    <submittedName>
        <fullName evidence="1">Uncharacterized protein</fullName>
    </submittedName>
</protein>
<organism evidence="1 2">
    <name type="scientific">Ovis ammon polii</name>
    <dbReference type="NCBI Taxonomy" id="230172"/>
    <lineage>
        <taxon>Eukaryota</taxon>
        <taxon>Metazoa</taxon>
        <taxon>Chordata</taxon>
        <taxon>Craniata</taxon>
        <taxon>Vertebrata</taxon>
        <taxon>Euteleostomi</taxon>
        <taxon>Mammalia</taxon>
        <taxon>Eutheria</taxon>
        <taxon>Laurasiatheria</taxon>
        <taxon>Artiodactyla</taxon>
        <taxon>Ruminantia</taxon>
        <taxon>Pecora</taxon>
        <taxon>Bovidae</taxon>
        <taxon>Caprinae</taxon>
        <taxon>Ovis</taxon>
    </lineage>
</organism>
<dbReference type="AlphaFoldDB" id="A0AAD4UMD9"/>
<evidence type="ECO:0000313" key="2">
    <source>
        <dbReference type="Proteomes" id="UP001214576"/>
    </source>
</evidence>
<evidence type="ECO:0000313" key="1">
    <source>
        <dbReference type="EMBL" id="KAI4548721.1"/>
    </source>
</evidence>
<sequence length="220" mass="24195">MPSKTKYNLVDDGHDLRIPLHNEDAFQHGICFEAKSVVSCWFWKGNAFDMEAVLLSVPFFSFIEHGLEGMQASVVAAYGLSCPETCGIFPTRIELVSPTLAGSPPRGCSRAPVLPFVFSHVGTSVMLAGSDLPAACVWDLVALVVKNPPATAGDIKRHIFSSARYELGIFLCTEDVTVNKTKHYPAPLELSKLSWCISEMTYAEKTTRQAEDRRNNLLAE</sequence>
<accession>A0AAD4UMD9</accession>
<dbReference type="EMBL" id="JAKZEL010000001">
    <property type="protein sequence ID" value="KAI4548721.1"/>
    <property type="molecule type" value="Genomic_DNA"/>
</dbReference>
<gene>
    <name evidence="1" type="ORF">MG293_001051</name>
</gene>
<dbReference type="Proteomes" id="UP001214576">
    <property type="component" value="Unassembled WGS sequence"/>
</dbReference>
<proteinExistence type="predicted"/>
<keyword evidence="2" id="KW-1185">Reference proteome</keyword>